<dbReference type="InParanoid" id="A0A6I8VH88"/>
<accession>A0A6I8VH88</accession>
<proteinExistence type="predicted"/>
<organism evidence="2 3">
    <name type="scientific">Drosophila pseudoobscura pseudoobscura</name>
    <name type="common">Fruit fly</name>
    <dbReference type="NCBI Taxonomy" id="46245"/>
    <lineage>
        <taxon>Eukaryota</taxon>
        <taxon>Metazoa</taxon>
        <taxon>Ecdysozoa</taxon>
        <taxon>Arthropoda</taxon>
        <taxon>Hexapoda</taxon>
        <taxon>Insecta</taxon>
        <taxon>Pterygota</taxon>
        <taxon>Neoptera</taxon>
        <taxon>Endopterygota</taxon>
        <taxon>Diptera</taxon>
        <taxon>Brachycera</taxon>
        <taxon>Muscomorpha</taxon>
        <taxon>Ephydroidea</taxon>
        <taxon>Drosophilidae</taxon>
        <taxon>Drosophila</taxon>
        <taxon>Sophophora</taxon>
    </lineage>
</organism>
<feature type="compositionally biased region" description="Basic and acidic residues" evidence="1">
    <location>
        <begin position="68"/>
        <end position="89"/>
    </location>
</feature>
<dbReference type="KEGG" id="dpo:26531966"/>
<evidence type="ECO:0000256" key="1">
    <source>
        <dbReference type="SAM" id="MobiDB-lite"/>
    </source>
</evidence>
<sequence length="154" mass="17287">MNPTPVGIGFGFGRKPPPNNAKMRSRWRPRSRSRSRPSALSVQGGVESDIPHTAAAEPTETFQATVQKHSEDSNHSRIQDQHQHQDQHHQQQHHHHHSKQHSQLTTLAVLLLALVAINHLDSLLPWAPATATRIEGARQRHGSPGNYNNDKNYL</sequence>
<evidence type="ECO:0000313" key="3">
    <source>
        <dbReference type="RefSeq" id="XP_015041328.2"/>
    </source>
</evidence>
<feature type="compositionally biased region" description="Basic residues" evidence="1">
    <location>
        <begin position="90"/>
        <end position="100"/>
    </location>
</feature>
<dbReference type="RefSeq" id="XP_015041328.2">
    <property type="nucleotide sequence ID" value="XM_015185842.2"/>
</dbReference>
<keyword evidence="2" id="KW-1185">Reference proteome</keyword>
<reference evidence="3" key="1">
    <citation type="submission" date="2025-08" db="UniProtKB">
        <authorList>
            <consortium name="RefSeq"/>
        </authorList>
    </citation>
    <scope>IDENTIFICATION</scope>
    <source>
        <strain evidence="3">MV-25-SWS-2005</strain>
        <tissue evidence="3">Whole body</tissue>
    </source>
</reference>
<name>A0A6I8VH88_DROPS</name>
<dbReference type="Proteomes" id="UP000001819">
    <property type="component" value="Chromosome X"/>
</dbReference>
<evidence type="ECO:0000313" key="2">
    <source>
        <dbReference type="Proteomes" id="UP000001819"/>
    </source>
</evidence>
<feature type="region of interest" description="Disordered" evidence="1">
    <location>
        <begin position="1"/>
        <end position="102"/>
    </location>
</feature>
<gene>
    <name evidence="3" type="primary">LOC26531966</name>
</gene>
<dbReference type="ExpressionAtlas" id="A0A6I8VH88">
    <property type="expression patterns" value="baseline"/>
</dbReference>
<dbReference type="AlphaFoldDB" id="A0A6I8VH88"/>
<feature type="compositionally biased region" description="Basic residues" evidence="1">
    <location>
        <begin position="23"/>
        <end position="35"/>
    </location>
</feature>
<protein>
    <submittedName>
        <fullName evidence="3">Uncharacterized protein</fullName>
    </submittedName>
</protein>